<evidence type="ECO:0000259" key="4">
    <source>
        <dbReference type="Pfam" id="PF10672"/>
    </source>
</evidence>
<dbReference type="STRING" id="360411.AC812_07480"/>
<evidence type="ECO:0000256" key="3">
    <source>
        <dbReference type="ARBA" id="ARBA00022691"/>
    </source>
</evidence>
<proteinExistence type="predicted"/>
<dbReference type="RefSeq" id="WP_061918096.1">
    <property type="nucleotide sequence ID" value="NZ_DF967971.1"/>
</dbReference>
<dbReference type="InterPro" id="IPR019614">
    <property type="entry name" value="SAM-dep_methyl-trfase"/>
</dbReference>
<organism evidence="5 6">
    <name type="scientific">Bellilinea caldifistulae</name>
    <dbReference type="NCBI Taxonomy" id="360411"/>
    <lineage>
        <taxon>Bacteria</taxon>
        <taxon>Bacillati</taxon>
        <taxon>Chloroflexota</taxon>
        <taxon>Anaerolineae</taxon>
        <taxon>Anaerolineales</taxon>
        <taxon>Anaerolineaceae</taxon>
        <taxon>Bellilinea</taxon>
    </lineage>
</organism>
<dbReference type="Gene3D" id="2.60.40.1180">
    <property type="entry name" value="Golgi alpha-mannosidase II"/>
    <property type="match status" value="1"/>
</dbReference>
<dbReference type="PATRIC" id="fig|360411.5.peg.3062"/>
<name>A0A0P6Y291_9CHLR</name>
<dbReference type="EMBL" id="LGHJ01000013">
    <property type="protein sequence ID" value="KPL75815.1"/>
    <property type="molecule type" value="Genomic_DNA"/>
</dbReference>
<keyword evidence="1 5" id="KW-0489">Methyltransferase</keyword>
<dbReference type="OrthoDB" id="9805492at2"/>
<sequence>MAIQNKLQFTYLILTSPEWKDYELVDSGNGWKLERFGQYLLVRPEAEAVWAPALPENKWAAAHARFVPTPEENGGHWQHHKPIPERWIMHYKNLSFFIQTTASRHVGVFPEQACQWDWIAEQITKAGRSARVLNLFGYTGLASLAAAQSGAQVTHVDASRKVINWARENQTLSGLETAPIRWILDDAIKFVQREGRRGVKYDGLILDPPKFGRGPKGEVWEFFRLLPNLLDACKKVLSPNPLFVVLTAYAVKASALTLHYALQEMLTQSDGEWSFGEVALMEKSAGRFLSMAIFARWSRFKSPESRTQEGGIRT</sequence>
<dbReference type="CDD" id="cd02440">
    <property type="entry name" value="AdoMet_MTases"/>
    <property type="match status" value="1"/>
</dbReference>
<feature type="domain" description="S-adenosylmethionine-dependent methyltransferase" evidence="4">
    <location>
        <begin position="73"/>
        <end position="227"/>
    </location>
</feature>
<keyword evidence="6" id="KW-1185">Reference proteome</keyword>
<evidence type="ECO:0000256" key="2">
    <source>
        <dbReference type="ARBA" id="ARBA00022679"/>
    </source>
</evidence>
<evidence type="ECO:0000313" key="5">
    <source>
        <dbReference type="EMBL" id="KPL75815.1"/>
    </source>
</evidence>
<dbReference type="GO" id="GO:0008168">
    <property type="term" value="F:methyltransferase activity"/>
    <property type="evidence" value="ECO:0007669"/>
    <property type="project" value="UniProtKB-KW"/>
</dbReference>
<gene>
    <name evidence="5" type="ORF">AC812_07480</name>
</gene>
<dbReference type="SUPFAM" id="SSF53335">
    <property type="entry name" value="S-adenosyl-L-methionine-dependent methyltransferases"/>
    <property type="match status" value="1"/>
</dbReference>
<keyword evidence="2 5" id="KW-0808">Transferase</keyword>
<evidence type="ECO:0000313" key="6">
    <source>
        <dbReference type="Proteomes" id="UP000050514"/>
    </source>
</evidence>
<dbReference type="Proteomes" id="UP000050514">
    <property type="component" value="Unassembled WGS sequence"/>
</dbReference>
<comment type="caution">
    <text evidence="5">The sequence shown here is derived from an EMBL/GenBank/DDBJ whole genome shotgun (WGS) entry which is preliminary data.</text>
</comment>
<dbReference type="PANTHER" id="PTHR43042:SF2">
    <property type="entry name" value="SAM-DEPENDENT METHYLTRANSFERASE"/>
    <property type="match status" value="1"/>
</dbReference>
<accession>A0A0P6Y291</accession>
<keyword evidence="3" id="KW-0949">S-adenosyl-L-methionine</keyword>
<dbReference type="GO" id="GO:0032259">
    <property type="term" value="P:methylation"/>
    <property type="evidence" value="ECO:0007669"/>
    <property type="project" value="UniProtKB-KW"/>
</dbReference>
<evidence type="ECO:0000256" key="1">
    <source>
        <dbReference type="ARBA" id="ARBA00022603"/>
    </source>
</evidence>
<dbReference type="InterPro" id="IPR013780">
    <property type="entry name" value="Glyco_hydro_b"/>
</dbReference>
<dbReference type="Gene3D" id="3.40.50.150">
    <property type="entry name" value="Vaccinia Virus protein VP39"/>
    <property type="match status" value="1"/>
</dbReference>
<reference evidence="5 6" key="1">
    <citation type="submission" date="2015-07" db="EMBL/GenBank/DDBJ databases">
        <title>Draft genome of Bellilinea caldifistulae DSM 17877.</title>
        <authorList>
            <person name="Hemp J."/>
            <person name="Ward L.M."/>
            <person name="Pace L.A."/>
            <person name="Fischer W.W."/>
        </authorList>
    </citation>
    <scope>NUCLEOTIDE SEQUENCE [LARGE SCALE GENOMIC DNA]</scope>
    <source>
        <strain evidence="5 6">GOMI-1</strain>
    </source>
</reference>
<dbReference type="AlphaFoldDB" id="A0A0P6Y291"/>
<dbReference type="Pfam" id="PF10672">
    <property type="entry name" value="Methyltrans_SAM"/>
    <property type="match status" value="1"/>
</dbReference>
<dbReference type="InterPro" id="IPR029063">
    <property type="entry name" value="SAM-dependent_MTases_sf"/>
</dbReference>
<dbReference type="PANTHER" id="PTHR43042">
    <property type="entry name" value="SAM-DEPENDENT METHYLTRANSFERASE"/>
    <property type="match status" value="1"/>
</dbReference>
<protein>
    <submittedName>
        <fullName evidence="5">SAM-dependent methyltransferase</fullName>
    </submittedName>
</protein>